<accession>A0A5A7MKW7</accession>
<evidence type="ECO:0000256" key="8">
    <source>
        <dbReference type="HAMAP-Rule" id="MF_00456"/>
    </source>
</evidence>
<dbReference type="InterPro" id="IPR011529">
    <property type="entry name" value="Glu_5kinase"/>
</dbReference>
<dbReference type="Gene3D" id="3.40.1160.10">
    <property type="entry name" value="Acetylglutamate kinase-like"/>
    <property type="match status" value="1"/>
</dbReference>
<dbReference type="InterPro" id="IPR041739">
    <property type="entry name" value="G5K_ProB"/>
</dbReference>
<dbReference type="CDD" id="cd21157">
    <property type="entry name" value="PUA_G5K"/>
    <property type="match status" value="1"/>
</dbReference>
<evidence type="ECO:0000256" key="5">
    <source>
        <dbReference type="ARBA" id="ARBA00022741"/>
    </source>
</evidence>
<feature type="binding site" evidence="8">
    <location>
        <position position="157"/>
    </location>
    <ligand>
        <name>substrate</name>
    </ligand>
</feature>
<feature type="binding site" evidence="8">
    <location>
        <position position="21"/>
    </location>
    <ligand>
        <name>ATP</name>
        <dbReference type="ChEBI" id="CHEBI:30616"/>
    </ligand>
</feature>
<evidence type="ECO:0000256" key="6">
    <source>
        <dbReference type="ARBA" id="ARBA00022777"/>
    </source>
</evidence>
<comment type="similarity">
    <text evidence="8">Belongs to the glutamate 5-kinase family.</text>
</comment>
<dbReference type="NCBIfam" id="TIGR01027">
    <property type="entry name" value="proB"/>
    <property type="match status" value="1"/>
</dbReference>
<feature type="binding site" evidence="8">
    <location>
        <position position="145"/>
    </location>
    <ligand>
        <name>substrate</name>
    </ligand>
</feature>
<keyword evidence="2 8" id="KW-0028">Amino-acid biosynthesis</keyword>
<dbReference type="PIRSF" id="PIRSF000729">
    <property type="entry name" value="GK"/>
    <property type="match status" value="1"/>
</dbReference>
<keyword evidence="1 8" id="KW-0963">Cytoplasm</keyword>
<dbReference type="SMART" id="SM00359">
    <property type="entry name" value="PUA"/>
    <property type="match status" value="1"/>
</dbReference>
<dbReference type="SUPFAM" id="SSF88697">
    <property type="entry name" value="PUA domain-like"/>
    <property type="match status" value="1"/>
</dbReference>
<dbReference type="InterPro" id="IPR015947">
    <property type="entry name" value="PUA-like_sf"/>
</dbReference>
<gene>
    <name evidence="10" type="primary">proB1</name>
    <name evidence="8" type="synonym">proB</name>
    <name evidence="10" type="ORF">JCM17844_01740</name>
</gene>
<dbReference type="EC" id="2.7.2.11" evidence="8"/>
<dbReference type="InterPro" id="IPR001048">
    <property type="entry name" value="Asp/Glu/Uridylate_kinase"/>
</dbReference>
<dbReference type="InterPro" id="IPR005715">
    <property type="entry name" value="Glu_5kinase/COase_Synthase"/>
</dbReference>
<dbReference type="InterPro" id="IPR036393">
    <property type="entry name" value="AceGlu_kinase-like_sf"/>
</dbReference>
<dbReference type="GO" id="GO:0004349">
    <property type="term" value="F:glutamate 5-kinase activity"/>
    <property type="evidence" value="ECO:0007669"/>
    <property type="project" value="UniProtKB-UniRule"/>
</dbReference>
<name>A0A5A7MKW7_9PROT</name>
<organism evidence="10 11">
    <name type="scientific">Iodidimonas gelatinilytica</name>
    <dbReference type="NCBI Taxonomy" id="1236966"/>
    <lineage>
        <taxon>Bacteria</taxon>
        <taxon>Pseudomonadati</taxon>
        <taxon>Pseudomonadota</taxon>
        <taxon>Alphaproteobacteria</taxon>
        <taxon>Iodidimonadales</taxon>
        <taxon>Iodidimonadaceae</taxon>
        <taxon>Iodidimonas</taxon>
    </lineage>
</organism>
<dbReference type="InterPro" id="IPR036974">
    <property type="entry name" value="PUA_sf"/>
</dbReference>
<proteinExistence type="inferred from homology"/>
<evidence type="ECO:0000256" key="4">
    <source>
        <dbReference type="ARBA" id="ARBA00022679"/>
    </source>
</evidence>
<dbReference type="UniPathway" id="UPA00098">
    <property type="reaction ID" value="UER00359"/>
</dbReference>
<sequence length="385" mass="40706">MQHEQEVPTDRLLKAKRVVIKVGSALLVERGRLRRRWLDALAADIVAMRARGQQVALVTSGAVGIGRAALGGVIRDLSDRQAAAAVGQIRLFDAYRRALARHGAVGAQMLLTPGDTEDRLRHLNARATMEALLTRSIIPIVNENDTVAFDKHKFGDNDRLAARVGQLISADLVVLLSDVDGLYEADPRSVPDAAHIPVVTAITPEIKAKAGRAGSSLGTGGMAAKIAAASLALGAGSYMAIANGQKNGALGALARGEARATWFVPSSEPLTVRKQWIAATVEPSGTIIVDAGAVKALYAGNSLLSVGVTAVEGEFSLGDPVRVRSAMGQDIGIGLISYDSDDARIIARKRSEHFEALLGYQGPDALIHRDNLAMTIHQDAMEEAQ</sequence>
<dbReference type="InterPro" id="IPR019797">
    <property type="entry name" value="Glutamate_5-kinase_CS"/>
</dbReference>
<protein>
    <recommendedName>
        <fullName evidence="8">Glutamate 5-kinase</fullName>
        <ecNumber evidence="8">2.7.2.11</ecNumber>
    </recommendedName>
    <alternativeName>
        <fullName evidence="8">Gamma-glutamyl kinase</fullName>
        <shortName evidence="8">GK</shortName>
    </alternativeName>
</protein>
<dbReference type="GO" id="GO:0005524">
    <property type="term" value="F:ATP binding"/>
    <property type="evidence" value="ECO:0007669"/>
    <property type="project" value="UniProtKB-KW"/>
</dbReference>
<evidence type="ECO:0000256" key="3">
    <source>
        <dbReference type="ARBA" id="ARBA00022650"/>
    </source>
</evidence>
<dbReference type="Pfam" id="PF01472">
    <property type="entry name" value="PUA"/>
    <property type="match status" value="1"/>
</dbReference>
<dbReference type="RefSeq" id="WP_149999227.1">
    <property type="nucleotide sequence ID" value="NZ_BKCL01000001.1"/>
</dbReference>
<dbReference type="PANTHER" id="PTHR43654">
    <property type="entry name" value="GLUTAMATE 5-KINASE"/>
    <property type="match status" value="1"/>
</dbReference>
<evidence type="ECO:0000313" key="11">
    <source>
        <dbReference type="Proteomes" id="UP000322084"/>
    </source>
</evidence>
<comment type="subcellular location">
    <subcellularLocation>
        <location evidence="8">Cytoplasm</location>
    </subcellularLocation>
</comment>
<dbReference type="SUPFAM" id="SSF53633">
    <property type="entry name" value="Carbamate kinase-like"/>
    <property type="match status" value="1"/>
</dbReference>
<dbReference type="CDD" id="cd04242">
    <property type="entry name" value="AAK_G5K_ProB"/>
    <property type="match status" value="1"/>
</dbReference>
<dbReference type="GO" id="GO:0055129">
    <property type="term" value="P:L-proline biosynthetic process"/>
    <property type="evidence" value="ECO:0007669"/>
    <property type="project" value="UniProtKB-UniRule"/>
</dbReference>
<evidence type="ECO:0000256" key="1">
    <source>
        <dbReference type="ARBA" id="ARBA00022490"/>
    </source>
</evidence>
<keyword evidence="4 8" id="KW-0808">Transferase</keyword>
<dbReference type="FunFam" id="3.40.1160.10:FF:000018">
    <property type="entry name" value="Glutamate 5-kinase"/>
    <property type="match status" value="1"/>
</dbReference>
<dbReference type="Gene3D" id="2.30.130.10">
    <property type="entry name" value="PUA domain"/>
    <property type="match status" value="1"/>
</dbReference>
<feature type="domain" description="PUA" evidence="9">
    <location>
        <begin position="285"/>
        <end position="367"/>
    </location>
</feature>
<dbReference type="PANTHER" id="PTHR43654:SF1">
    <property type="entry name" value="ISOPENTENYL PHOSPHATE KINASE"/>
    <property type="match status" value="1"/>
</dbReference>
<reference evidence="10 11" key="1">
    <citation type="submission" date="2019-09" db="EMBL/GenBank/DDBJ databases">
        <title>NBRP : Genome information of microbial organism related human and environment.</title>
        <authorList>
            <person name="Hattori M."/>
            <person name="Oshima K."/>
            <person name="Inaba H."/>
            <person name="Suda W."/>
            <person name="Sakamoto M."/>
            <person name="Iino T."/>
            <person name="Kitahara M."/>
            <person name="Oshida Y."/>
            <person name="Iida T."/>
            <person name="Kudo T."/>
            <person name="Itoh T."/>
            <person name="Ohkuma M."/>
        </authorList>
    </citation>
    <scope>NUCLEOTIDE SEQUENCE [LARGE SCALE GENOMIC DNA]</scope>
    <source>
        <strain evidence="10 11">Hi-2</strain>
    </source>
</reference>
<keyword evidence="5 8" id="KW-0547">Nucleotide-binding</keyword>
<evidence type="ECO:0000256" key="2">
    <source>
        <dbReference type="ARBA" id="ARBA00022605"/>
    </source>
</evidence>
<keyword evidence="6 8" id="KW-0418">Kinase</keyword>
<keyword evidence="7 8" id="KW-0067">ATP-binding</keyword>
<dbReference type="EMBL" id="BKCL01000001">
    <property type="protein sequence ID" value="GEQ96537.1"/>
    <property type="molecule type" value="Genomic_DNA"/>
</dbReference>
<dbReference type="PROSITE" id="PS00902">
    <property type="entry name" value="GLUTAMATE_5_KINASE"/>
    <property type="match status" value="1"/>
</dbReference>
<dbReference type="PROSITE" id="PS50890">
    <property type="entry name" value="PUA"/>
    <property type="match status" value="1"/>
</dbReference>
<dbReference type="InterPro" id="IPR002478">
    <property type="entry name" value="PUA"/>
</dbReference>
<dbReference type="PRINTS" id="PR00474">
    <property type="entry name" value="GLU5KINASE"/>
</dbReference>
<comment type="catalytic activity">
    <reaction evidence="8">
        <text>L-glutamate + ATP = L-glutamyl 5-phosphate + ADP</text>
        <dbReference type="Rhea" id="RHEA:14877"/>
        <dbReference type="ChEBI" id="CHEBI:29985"/>
        <dbReference type="ChEBI" id="CHEBI:30616"/>
        <dbReference type="ChEBI" id="CHEBI:58274"/>
        <dbReference type="ChEBI" id="CHEBI:456216"/>
        <dbReference type="EC" id="2.7.2.11"/>
    </reaction>
</comment>
<dbReference type="HAMAP" id="MF_00456">
    <property type="entry name" value="ProB"/>
    <property type="match status" value="1"/>
</dbReference>
<evidence type="ECO:0000256" key="7">
    <source>
        <dbReference type="ARBA" id="ARBA00022840"/>
    </source>
</evidence>
<comment type="pathway">
    <text evidence="8">Amino-acid biosynthesis; L-proline biosynthesis; L-glutamate 5-semialdehyde from L-glutamate: step 1/2.</text>
</comment>
<dbReference type="AlphaFoldDB" id="A0A5A7MKW7"/>
<comment type="caution">
    <text evidence="8">Lacks conserved residue(s) required for the propagation of feature annotation.</text>
</comment>
<evidence type="ECO:0000259" key="9">
    <source>
        <dbReference type="SMART" id="SM00359"/>
    </source>
</evidence>
<dbReference type="GO" id="GO:0003723">
    <property type="term" value="F:RNA binding"/>
    <property type="evidence" value="ECO:0007669"/>
    <property type="project" value="InterPro"/>
</dbReference>
<feature type="binding site" evidence="8">
    <location>
        <begin position="177"/>
        <end position="178"/>
    </location>
    <ligand>
        <name>ATP</name>
        <dbReference type="ChEBI" id="CHEBI:30616"/>
    </ligand>
</feature>
<dbReference type="GO" id="GO:0005829">
    <property type="term" value="C:cytosol"/>
    <property type="evidence" value="ECO:0007669"/>
    <property type="project" value="TreeGrafter"/>
</dbReference>
<feature type="binding site" evidence="8">
    <location>
        <position position="60"/>
    </location>
    <ligand>
        <name>substrate</name>
    </ligand>
</feature>
<dbReference type="Pfam" id="PF00696">
    <property type="entry name" value="AA_kinase"/>
    <property type="match status" value="1"/>
</dbReference>
<dbReference type="Proteomes" id="UP000322084">
    <property type="component" value="Unassembled WGS sequence"/>
</dbReference>
<comment type="caution">
    <text evidence="10">The sequence shown here is derived from an EMBL/GenBank/DDBJ whole genome shotgun (WGS) entry which is preliminary data.</text>
</comment>
<evidence type="ECO:0000313" key="10">
    <source>
        <dbReference type="EMBL" id="GEQ96537.1"/>
    </source>
</evidence>
<comment type="function">
    <text evidence="8">Catalyzes the transfer of a phosphate group to glutamate to form L-glutamate 5-phosphate.</text>
</comment>
<keyword evidence="3 8" id="KW-0641">Proline biosynthesis</keyword>
<dbReference type="InterPro" id="IPR001057">
    <property type="entry name" value="Glu/AcGlu_kinase"/>
</dbReference>